<protein>
    <submittedName>
        <fullName evidence="1">DUF3419 family protein</fullName>
    </submittedName>
</protein>
<gene>
    <name evidence="1" type="ORF">EOK75_04340</name>
</gene>
<evidence type="ECO:0000313" key="1">
    <source>
        <dbReference type="EMBL" id="QCO55077.1"/>
    </source>
</evidence>
<proteinExistence type="predicted"/>
<reference evidence="1 2" key="1">
    <citation type="submission" date="2019-05" db="EMBL/GenBank/DDBJ databases">
        <title>Pseudorhodobacter turbinis sp. nov., isolated from the gut of the Korean turban shell.</title>
        <authorList>
            <person name="Jeong Y.-S."/>
            <person name="Kang W.-R."/>
            <person name="Bae J.-W."/>
        </authorList>
    </citation>
    <scope>NUCLEOTIDE SEQUENCE [LARGE SCALE GENOMIC DNA]</scope>
    <source>
        <strain evidence="1 2">S12M18</strain>
    </source>
</reference>
<dbReference type="InterPro" id="IPR029063">
    <property type="entry name" value="SAM-dependent_MTases_sf"/>
</dbReference>
<dbReference type="AlphaFoldDB" id="A0A4P8EEB6"/>
<accession>A0A4P8EEB6</accession>
<dbReference type="InterPro" id="IPR021829">
    <property type="entry name" value="DUF3419"/>
</dbReference>
<dbReference type="PANTHER" id="PTHR47473">
    <property type="entry name" value="BTA1P"/>
    <property type="match status" value="1"/>
</dbReference>
<dbReference type="EMBL" id="CP039964">
    <property type="protein sequence ID" value="QCO55077.1"/>
    <property type="molecule type" value="Genomic_DNA"/>
</dbReference>
<sequence length="366" mass="41252">MQRSEIEAKAAFDHIRYAQLWEDADVLTEGLGDCAGGTLVSICSAGDNALAMLTLDPKKVVVVDLSPAQIACLQLRIGMFRNLDHAEFLALMGARPSTERKVLLVKALAGAAPEVQAFWNTLADEVALHGAGGVGKFERYFRIFRTRLLPLVHSRKTIDAIFVSRPKAARQAFLDRWFNTWRWRLLLNVFFSRFVMGRMGRDKAFFDHVEGSPAQHVARRIHHAAVIGDPAQNSYLHWIMKGTHGEALPMTWRAEHFEVIKSRLDRLDIRPGSLEAFISTGEKADGFNLSDIFEYMSPEVFAQVYGSILRASAPGARLVYWNMMAPRRVPQAFADKVTTRSDIEDRLKPRDKAFFYSDLVVEEVKG</sequence>
<dbReference type="Pfam" id="PF11899">
    <property type="entry name" value="DUF3419"/>
    <property type="match status" value="1"/>
</dbReference>
<keyword evidence="2" id="KW-1185">Reference proteome</keyword>
<evidence type="ECO:0000313" key="2">
    <source>
        <dbReference type="Proteomes" id="UP000298631"/>
    </source>
</evidence>
<organism evidence="1 2">
    <name type="scientific">Pseudorhodobacter turbinis</name>
    <dbReference type="NCBI Taxonomy" id="2500533"/>
    <lineage>
        <taxon>Bacteria</taxon>
        <taxon>Pseudomonadati</taxon>
        <taxon>Pseudomonadota</taxon>
        <taxon>Alphaproteobacteria</taxon>
        <taxon>Rhodobacterales</taxon>
        <taxon>Paracoccaceae</taxon>
        <taxon>Pseudorhodobacter</taxon>
    </lineage>
</organism>
<dbReference type="Proteomes" id="UP000298631">
    <property type="component" value="Chromosome"/>
</dbReference>
<name>A0A4P8EEB6_9RHOB</name>
<dbReference type="SUPFAM" id="SSF53335">
    <property type="entry name" value="S-adenosyl-L-methionine-dependent methyltransferases"/>
    <property type="match status" value="1"/>
</dbReference>
<dbReference type="PANTHER" id="PTHR47473:SF1">
    <property type="entry name" value="METHYLTRANSFERASE DOMAIN-CONTAINING PROTEIN"/>
    <property type="match status" value="1"/>
</dbReference>
<dbReference type="RefSeq" id="WP_137192747.1">
    <property type="nucleotide sequence ID" value="NZ_CP039964.1"/>
</dbReference>
<dbReference type="KEGG" id="pseb:EOK75_04340"/>
<dbReference type="OrthoDB" id="1522784at2"/>